<evidence type="ECO:0000256" key="12">
    <source>
        <dbReference type="ARBA" id="ARBA00029736"/>
    </source>
</evidence>
<dbReference type="SUPFAM" id="SSF51338">
    <property type="entry name" value="Composite domain of metallo-dependent hydrolases"/>
    <property type="match status" value="1"/>
</dbReference>
<dbReference type="Gene3D" id="3.40.1280.10">
    <property type="match status" value="1"/>
</dbReference>
<dbReference type="InterPro" id="IPR002649">
    <property type="entry name" value="tRNA_m1G_MeTrfase_TrmD"/>
</dbReference>
<evidence type="ECO:0000256" key="5">
    <source>
        <dbReference type="ARBA" id="ARBA00012807"/>
    </source>
</evidence>
<dbReference type="InterPro" id="IPR029028">
    <property type="entry name" value="Alpha/beta_knot_MTases"/>
</dbReference>
<keyword evidence="11" id="KW-0819">tRNA processing</keyword>
<evidence type="ECO:0000256" key="1">
    <source>
        <dbReference type="ARBA" id="ARBA00002634"/>
    </source>
</evidence>
<feature type="domain" description="tRNA methyltransferase TRMD/TRM10-type" evidence="16">
    <location>
        <begin position="410"/>
        <end position="617"/>
    </location>
</feature>
<evidence type="ECO:0000256" key="6">
    <source>
        <dbReference type="ARBA" id="ARBA00014679"/>
    </source>
</evidence>
<keyword evidence="9" id="KW-0808">Transferase</keyword>
<proteinExistence type="inferred from homology"/>
<evidence type="ECO:0000259" key="17">
    <source>
        <dbReference type="Pfam" id="PF01979"/>
    </source>
</evidence>
<evidence type="ECO:0000256" key="15">
    <source>
        <dbReference type="SAM" id="MobiDB-lite"/>
    </source>
</evidence>
<keyword evidence="10" id="KW-0949">S-adenosyl-L-methionine</keyword>
<dbReference type="PANTHER" id="PTHR46417">
    <property type="entry name" value="TRNA (GUANINE-N(1)-)-METHYLTRANSFERASE"/>
    <property type="match status" value="1"/>
</dbReference>
<dbReference type="Gene3D" id="3.20.20.140">
    <property type="entry name" value="Metal-dependent hydrolases"/>
    <property type="match status" value="1"/>
</dbReference>
<protein>
    <recommendedName>
        <fullName evidence="6">tRNA (guanine-N(1)-)-methyltransferase</fullName>
        <ecNumber evidence="5">2.1.1.228</ecNumber>
    </recommendedName>
    <alternativeName>
        <fullName evidence="12">M1G-methyltransferase</fullName>
    </alternativeName>
    <alternativeName>
        <fullName evidence="13">tRNA [GM37] methyltransferase</fullName>
    </alternativeName>
</protein>
<dbReference type="Pfam" id="PF01979">
    <property type="entry name" value="Amidohydro_1"/>
    <property type="match status" value="1"/>
</dbReference>
<evidence type="ECO:0000256" key="4">
    <source>
        <dbReference type="ARBA" id="ARBA00011738"/>
    </source>
</evidence>
<evidence type="ECO:0000256" key="14">
    <source>
        <dbReference type="ARBA" id="ARBA00047783"/>
    </source>
</evidence>
<feature type="compositionally biased region" description="Basic and acidic residues" evidence="15">
    <location>
        <begin position="609"/>
        <end position="619"/>
    </location>
</feature>
<dbReference type="SUPFAM" id="SSF51556">
    <property type="entry name" value="Metallo-dependent hydrolases"/>
    <property type="match status" value="1"/>
</dbReference>
<dbReference type="InterPro" id="IPR032466">
    <property type="entry name" value="Metal_Hydrolase"/>
</dbReference>
<comment type="function">
    <text evidence="1">Specifically methylates guanosine-37 in various tRNAs.</text>
</comment>
<dbReference type="HAMAP" id="MF_00605">
    <property type="entry name" value="TrmD"/>
    <property type="match status" value="1"/>
</dbReference>
<dbReference type="EMBL" id="CAXAMM010016668">
    <property type="protein sequence ID" value="CAK9039307.1"/>
    <property type="molecule type" value="Genomic_DNA"/>
</dbReference>
<evidence type="ECO:0000256" key="2">
    <source>
        <dbReference type="ARBA" id="ARBA00004496"/>
    </source>
</evidence>
<evidence type="ECO:0000256" key="8">
    <source>
        <dbReference type="ARBA" id="ARBA00022603"/>
    </source>
</evidence>
<organism evidence="18 19">
    <name type="scientific">Durusdinium trenchii</name>
    <dbReference type="NCBI Taxonomy" id="1381693"/>
    <lineage>
        <taxon>Eukaryota</taxon>
        <taxon>Sar</taxon>
        <taxon>Alveolata</taxon>
        <taxon>Dinophyceae</taxon>
        <taxon>Suessiales</taxon>
        <taxon>Symbiodiniaceae</taxon>
        <taxon>Durusdinium</taxon>
    </lineage>
</organism>
<comment type="caution">
    <text evidence="18">The sequence shown here is derived from an EMBL/GenBank/DDBJ whole genome shotgun (WGS) entry which is preliminary data.</text>
</comment>
<gene>
    <name evidence="18" type="ORF">SCF082_LOCUS22981</name>
</gene>
<dbReference type="PANTHER" id="PTHR46417:SF1">
    <property type="entry name" value="TRNA (GUANINE-N(1)-)-METHYLTRANSFERASE"/>
    <property type="match status" value="1"/>
</dbReference>
<dbReference type="Gene3D" id="1.10.1270.20">
    <property type="entry name" value="tRNA(m1g37)methyltransferase, domain 2"/>
    <property type="match status" value="1"/>
</dbReference>
<dbReference type="InterPro" id="IPR011059">
    <property type="entry name" value="Metal-dep_hydrolase_composite"/>
</dbReference>
<keyword evidence="19" id="KW-1185">Reference proteome</keyword>
<dbReference type="SUPFAM" id="SSF75217">
    <property type="entry name" value="alpha/beta knot"/>
    <property type="match status" value="1"/>
</dbReference>
<dbReference type="Pfam" id="PF01746">
    <property type="entry name" value="tRNA_m1G_MT"/>
    <property type="match status" value="1"/>
</dbReference>
<evidence type="ECO:0000256" key="7">
    <source>
        <dbReference type="ARBA" id="ARBA00022490"/>
    </source>
</evidence>
<dbReference type="InterPro" id="IPR018228">
    <property type="entry name" value="DNase_TatD-rel_CS"/>
</dbReference>
<dbReference type="NCBIfam" id="TIGR00088">
    <property type="entry name" value="trmD"/>
    <property type="match status" value="1"/>
</dbReference>
<dbReference type="NCBIfam" id="NF000648">
    <property type="entry name" value="PRK00026.1"/>
    <property type="match status" value="1"/>
</dbReference>
<dbReference type="Proteomes" id="UP001642464">
    <property type="component" value="Unassembled WGS sequence"/>
</dbReference>
<feature type="region of interest" description="Disordered" evidence="15">
    <location>
        <begin position="609"/>
        <end position="634"/>
    </location>
</feature>
<dbReference type="Gene3D" id="2.30.40.10">
    <property type="entry name" value="Urease, subunit C, domain 1"/>
    <property type="match status" value="1"/>
</dbReference>
<evidence type="ECO:0000256" key="9">
    <source>
        <dbReference type="ARBA" id="ARBA00022679"/>
    </source>
</evidence>
<evidence type="ECO:0000256" key="13">
    <source>
        <dbReference type="ARBA" id="ARBA00033392"/>
    </source>
</evidence>
<reference evidence="18 19" key="1">
    <citation type="submission" date="2024-02" db="EMBL/GenBank/DDBJ databases">
        <authorList>
            <person name="Chen Y."/>
            <person name="Shah S."/>
            <person name="Dougan E. K."/>
            <person name="Thang M."/>
            <person name="Chan C."/>
        </authorList>
    </citation>
    <scope>NUCLEOTIDE SEQUENCE [LARGE SCALE GENOMIC DNA]</scope>
</reference>
<evidence type="ECO:0000256" key="11">
    <source>
        <dbReference type="ARBA" id="ARBA00022694"/>
    </source>
</evidence>
<dbReference type="InterPro" id="IPR006680">
    <property type="entry name" value="Amidohydro-rel"/>
</dbReference>
<feature type="domain" description="Amidohydrolase-related" evidence="17">
    <location>
        <begin position="49"/>
        <end position="402"/>
    </location>
</feature>
<comment type="similarity">
    <text evidence="3">Belongs to the RNA methyltransferase TrmD family.</text>
</comment>
<comment type="subcellular location">
    <subcellularLocation>
        <location evidence="2">Cytoplasm</location>
    </subcellularLocation>
</comment>
<evidence type="ECO:0000259" key="16">
    <source>
        <dbReference type="Pfam" id="PF01746"/>
    </source>
</evidence>
<comment type="subunit">
    <text evidence="4">Homodimer.</text>
</comment>
<evidence type="ECO:0000256" key="3">
    <source>
        <dbReference type="ARBA" id="ARBA00007630"/>
    </source>
</evidence>
<evidence type="ECO:0000256" key="10">
    <source>
        <dbReference type="ARBA" id="ARBA00022691"/>
    </source>
</evidence>
<evidence type="ECO:0000313" key="19">
    <source>
        <dbReference type="Proteomes" id="UP001642464"/>
    </source>
</evidence>
<accession>A0ABP0LLS7</accession>
<dbReference type="EC" id="2.1.1.228" evidence="5"/>
<evidence type="ECO:0000313" key="18">
    <source>
        <dbReference type="EMBL" id="CAK9039307.1"/>
    </source>
</evidence>
<dbReference type="InterPro" id="IPR023148">
    <property type="entry name" value="tRNA_m1G_MeTrfase_C_sf"/>
</dbReference>
<dbReference type="InterPro" id="IPR016009">
    <property type="entry name" value="tRNA_MeTrfase_TRMD/TRM10"/>
</dbReference>
<sequence>MVENIRLNGNDGPSSILIADGVIKWIGDPDDAPSSYKNLRTINGQGAAALPGLIDSHTHFDALPAAKHLQSELDAQTDIFPITMRQTLASGVTTTRAHLAALADMPVMKALSANNCFPSPRIVLSGPGLMGDAPDVNGRLMRGVADAEDAVAKVNELAGLGAEWIALHRIARFSDEELTAITLAAEAADIKFMADTDSFENLEAALRLPVVSGEYINRTLADGYPVALMDALTVKEADFYISPPLGYYARSRAYANDENAHLDDNLFLFVPDDIAAVMRESFDGAFAADDYIANAIAAFPTYQRKFDQLRTAGAKFVIGSDTGSLGQFHHDAVWREMAAWRVLGATPDEIISGATTTPAQMLDTPNIGRLEPGAVADLLIYAGDISAGEFDRRHVATVIKGGVIYVSNRPLNASILGRGAANGLWSLDTVNIRDFSDNTYGSVDDTPAGGGAGLVMRADILAAAIDSTPRNDRPLLCLSPRGTPLTQARARALSSGPGLIALCGRFEGVDERIFAARGVEEVSIGDFVLAGGEIGAMALIEACVRLIPGVLGSTSSLGEESFEDGLLEYPQYTRPREFEGRAIPDVLLSGDHKKVADWRDEKRKEITRTRRPDLWEKFQESGPIRRSKNKEPKR</sequence>
<dbReference type="CDD" id="cd18080">
    <property type="entry name" value="TrmD-like"/>
    <property type="match status" value="1"/>
</dbReference>
<name>A0ABP0LLS7_9DINO</name>
<keyword evidence="7" id="KW-0963">Cytoplasm</keyword>
<keyword evidence="8" id="KW-0489">Methyltransferase</keyword>
<dbReference type="PROSITE" id="PS01137">
    <property type="entry name" value="TATD_1"/>
    <property type="match status" value="1"/>
</dbReference>
<feature type="compositionally biased region" description="Basic residues" evidence="15">
    <location>
        <begin position="625"/>
        <end position="634"/>
    </location>
</feature>
<dbReference type="InterPro" id="IPR029026">
    <property type="entry name" value="tRNA_m1G_MTases_N"/>
</dbReference>
<comment type="catalytic activity">
    <reaction evidence="14">
        <text>guanosine(37) in tRNA + S-adenosyl-L-methionine = N(1)-methylguanosine(37) in tRNA + S-adenosyl-L-homocysteine + H(+)</text>
        <dbReference type="Rhea" id="RHEA:36899"/>
        <dbReference type="Rhea" id="RHEA-COMP:10145"/>
        <dbReference type="Rhea" id="RHEA-COMP:10147"/>
        <dbReference type="ChEBI" id="CHEBI:15378"/>
        <dbReference type="ChEBI" id="CHEBI:57856"/>
        <dbReference type="ChEBI" id="CHEBI:59789"/>
        <dbReference type="ChEBI" id="CHEBI:73542"/>
        <dbReference type="ChEBI" id="CHEBI:74269"/>
        <dbReference type="EC" id="2.1.1.228"/>
    </reaction>
</comment>